<dbReference type="Gene3D" id="3.40.30.10">
    <property type="entry name" value="Glutaredoxin"/>
    <property type="match status" value="1"/>
</dbReference>
<dbReference type="STRING" id="1051616.A0A3M9YP03"/>
<feature type="compositionally biased region" description="Acidic residues" evidence="1">
    <location>
        <begin position="726"/>
        <end position="775"/>
    </location>
</feature>
<dbReference type="Proteomes" id="UP000267145">
    <property type="component" value="Unassembled WGS sequence"/>
</dbReference>
<feature type="compositionally biased region" description="Low complexity" evidence="1">
    <location>
        <begin position="616"/>
        <end position="659"/>
    </location>
</feature>
<dbReference type="AlphaFoldDB" id="A0A3M9YP03"/>
<gene>
    <name evidence="2" type="ORF">D7B24_000195</name>
</gene>
<organism evidence="2 3">
    <name type="scientific">Verticillium nonalfalfae</name>
    <dbReference type="NCBI Taxonomy" id="1051616"/>
    <lineage>
        <taxon>Eukaryota</taxon>
        <taxon>Fungi</taxon>
        <taxon>Dikarya</taxon>
        <taxon>Ascomycota</taxon>
        <taxon>Pezizomycotina</taxon>
        <taxon>Sordariomycetes</taxon>
        <taxon>Hypocreomycetidae</taxon>
        <taxon>Glomerellales</taxon>
        <taxon>Plectosphaerellaceae</taxon>
        <taxon>Verticillium</taxon>
    </lineage>
</organism>
<comment type="caution">
    <text evidence="2">The sequence shown here is derived from an EMBL/GenBank/DDBJ whole genome shotgun (WGS) entry which is preliminary data.</text>
</comment>
<dbReference type="PANTHER" id="PTHR38166:SF1">
    <property type="entry name" value="C2H2-TYPE DOMAIN-CONTAINING PROTEIN"/>
    <property type="match status" value="1"/>
</dbReference>
<feature type="region of interest" description="Disordered" evidence="1">
    <location>
        <begin position="467"/>
        <end position="506"/>
    </location>
</feature>
<feature type="compositionally biased region" description="Low complexity" evidence="1">
    <location>
        <begin position="703"/>
        <end position="717"/>
    </location>
</feature>
<sequence>MSANKTMPEELALGPERTQLELSATWDTDGDIDTNLRAESNKKGSLIESDNAIDIFFRCNRNDRNWKWEQRILGPGDEDCEDGDGDSEGEPAKKKPSHDGNTQNPFARLGCPYHKFDPWLYDNETCRSPGWKEVAKVKEHLYRSHCVPKHICLRCQMVLNSAESLADHAQEAQACERRVPVWTCQVEDDQIPDPQSSLQSSGQEQTPTSSGSPADSGRSSSDRPLPGPSARDPWIRCQKDAASQETKIAEAASVLFQGPRSAHEDEVGPNPTLTFHTSPNYTTNILSLLFHDDPIQDSPGGTTTFFSDPIMTTFSTDPALYIFTSLTAGSSHIVTATSRLETILRANRVPFKAVDLATDQKARMLWGRRAGKDASGRVRKLPGLAQEGLILGDLVEIEDWNEYGELKQHVKIYYDEFTIPTIHNKPKDPPKRFVHPITGAPMKGGSKAGSKAAAGAAAAAAAAASASSSSSAKPAAPPAAPPLPPADEKKAATAAPAKKAETGEKVTMPIRSIADEAAQKAKDLRLAALRAKVHGSKAKAEEKAKAEASTKEAEDKAAVAKPEDKAAVAKAEDKAAVAKTEDKAVEEKKTEDKPTAQTETKPTEQDTTAEKEAEAKPAPTTPAKAAAASTSTSSLATTTSSSAPGGSSSSISAFRAATALQSPTRTTWVPASPASTDALRETLQSPTTARWKAAATFEAPAASHMGAALAAASQEDIAAIEKAEAIPEEDEDEDDEDEEEEEEEESSEEEEEEEEEEDSSEEDSDEEESEEDGEDKAEAAVAKPAAATSASVATPPAAPAPAAAAAPPVPKPVESASESDEESESESEEDDDDDEEEQVKKPAAAAPAPAAATAAPTADK</sequence>
<feature type="region of interest" description="Disordered" evidence="1">
    <location>
        <begin position="74"/>
        <end position="106"/>
    </location>
</feature>
<feature type="region of interest" description="Disordered" evidence="1">
    <location>
        <begin position="703"/>
        <end position="860"/>
    </location>
</feature>
<evidence type="ECO:0000313" key="2">
    <source>
        <dbReference type="EMBL" id="RNJ61338.1"/>
    </source>
</evidence>
<dbReference type="RefSeq" id="XP_028499496.1">
    <property type="nucleotide sequence ID" value="XM_028634456.1"/>
</dbReference>
<feature type="compositionally biased region" description="Low complexity" evidence="1">
    <location>
        <begin position="209"/>
        <end position="224"/>
    </location>
</feature>
<name>A0A3M9YP03_9PEZI</name>
<feature type="region of interest" description="Disordered" evidence="1">
    <location>
        <begin position="423"/>
        <end position="449"/>
    </location>
</feature>
<protein>
    <submittedName>
        <fullName evidence="2">Uncharacterized protein</fullName>
    </submittedName>
</protein>
<evidence type="ECO:0000313" key="3">
    <source>
        <dbReference type="Proteomes" id="UP000267145"/>
    </source>
</evidence>
<feature type="compositionally biased region" description="Pro residues" evidence="1">
    <location>
        <begin position="475"/>
        <end position="485"/>
    </location>
</feature>
<reference evidence="2 3" key="1">
    <citation type="submission" date="2018-10" db="EMBL/GenBank/DDBJ databases">
        <title>Genome sequence of Verticillium nonalfalfae VnAa140.</title>
        <authorList>
            <person name="Stajich J.E."/>
            <person name="Kasson M.T."/>
        </authorList>
    </citation>
    <scope>NUCLEOTIDE SEQUENCE [LARGE SCALE GENOMIC DNA]</scope>
    <source>
        <strain evidence="2 3">VnAa140</strain>
    </source>
</reference>
<feature type="compositionally biased region" description="Acidic residues" evidence="1">
    <location>
        <begin position="76"/>
        <end position="89"/>
    </location>
</feature>
<feature type="compositionally biased region" description="Low complexity" evidence="1">
    <location>
        <begin position="439"/>
        <end position="449"/>
    </location>
</feature>
<dbReference type="SUPFAM" id="SSF52833">
    <property type="entry name" value="Thioredoxin-like"/>
    <property type="match status" value="1"/>
</dbReference>
<feature type="compositionally biased region" description="Basic and acidic residues" evidence="1">
    <location>
        <begin position="538"/>
        <end position="594"/>
    </location>
</feature>
<keyword evidence="3" id="KW-1185">Reference proteome</keyword>
<dbReference type="GeneID" id="39603884"/>
<feature type="region of interest" description="Disordered" evidence="1">
    <location>
        <begin position="532"/>
        <end position="687"/>
    </location>
</feature>
<dbReference type="PANTHER" id="PTHR38166">
    <property type="entry name" value="C2H2-TYPE DOMAIN-CONTAINING PROTEIN-RELATED"/>
    <property type="match status" value="1"/>
</dbReference>
<feature type="compositionally biased region" description="Acidic residues" evidence="1">
    <location>
        <begin position="817"/>
        <end position="837"/>
    </location>
</feature>
<feature type="compositionally biased region" description="Low complexity" evidence="1">
    <location>
        <begin position="842"/>
        <end position="860"/>
    </location>
</feature>
<feature type="compositionally biased region" description="Low complexity" evidence="1">
    <location>
        <begin position="779"/>
        <end position="816"/>
    </location>
</feature>
<accession>A0A3M9YP03</accession>
<dbReference type="InterPro" id="IPR036249">
    <property type="entry name" value="Thioredoxin-like_sf"/>
</dbReference>
<dbReference type="EMBL" id="RBVV01000001">
    <property type="protein sequence ID" value="RNJ61338.1"/>
    <property type="molecule type" value="Genomic_DNA"/>
</dbReference>
<evidence type="ECO:0000256" key="1">
    <source>
        <dbReference type="SAM" id="MobiDB-lite"/>
    </source>
</evidence>
<feature type="compositionally biased region" description="Polar residues" evidence="1">
    <location>
        <begin position="660"/>
        <end position="675"/>
    </location>
</feature>
<feature type="compositionally biased region" description="Polar residues" evidence="1">
    <location>
        <begin position="193"/>
        <end position="208"/>
    </location>
</feature>
<proteinExistence type="predicted"/>
<feature type="region of interest" description="Disordered" evidence="1">
    <location>
        <begin position="189"/>
        <end position="233"/>
    </location>
</feature>
<feature type="compositionally biased region" description="Basic and acidic residues" evidence="1">
    <location>
        <begin position="601"/>
        <end position="615"/>
    </location>
</feature>